<keyword evidence="3" id="KW-1185">Reference proteome</keyword>
<dbReference type="Proteomes" id="UP000051790">
    <property type="component" value="Unassembled WGS sequence"/>
</dbReference>
<name>A0A0R1QV93_9LACO</name>
<evidence type="ECO:0000313" key="2">
    <source>
        <dbReference type="EMBL" id="KRL45275.1"/>
    </source>
</evidence>
<feature type="region of interest" description="Disordered" evidence="1">
    <location>
        <begin position="20"/>
        <end position="56"/>
    </location>
</feature>
<dbReference type="AlphaFoldDB" id="A0A0R1QV93"/>
<reference evidence="2 3" key="1">
    <citation type="journal article" date="2015" name="Genome Announc.">
        <title>Expanding the biotechnology potential of lactobacilli through comparative genomics of 213 strains and associated genera.</title>
        <authorList>
            <person name="Sun Z."/>
            <person name="Harris H.M."/>
            <person name="McCann A."/>
            <person name="Guo C."/>
            <person name="Argimon S."/>
            <person name="Zhang W."/>
            <person name="Yang X."/>
            <person name="Jeffery I.B."/>
            <person name="Cooney J.C."/>
            <person name="Kagawa T.F."/>
            <person name="Liu W."/>
            <person name="Song Y."/>
            <person name="Salvetti E."/>
            <person name="Wrobel A."/>
            <person name="Rasinkangas P."/>
            <person name="Parkhill J."/>
            <person name="Rea M.C."/>
            <person name="O'Sullivan O."/>
            <person name="Ritari J."/>
            <person name="Douillard F.P."/>
            <person name="Paul Ross R."/>
            <person name="Yang R."/>
            <person name="Briner A.E."/>
            <person name="Felis G.E."/>
            <person name="de Vos W.M."/>
            <person name="Barrangou R."/>
            <person name="Klaenhammer T.R."/>
            <person name="Caufield P.W."/>
            <person name="Cui Y."/>
            <person name="Zhang H."/>
            <person name="O'Toole P.W."/>
        </authorList>
    </citation>
    <scope>NUCLEOTIDE SEQUENCE [LARGE SCALE GENOMIC DNA]</scope>
    <source>
        <strain evidence="2 3">DSM 13343</strain>
    </source>
</reference>
<evidence type="ECO:0000313" key="3">
    <source>
        <dbReference type="Proteomes" id="UP000051790"/>
    </source>
</evidence>
<dbReference type="PATRIC" id="fig|1423769.4.peg.801"/>
<gene>
    <name evidence="2" type="ORF">FD01_GL000751</name>
</gene>
<protein>
    <submittedName>
        <fullName evidence="2">Uncharacterized protein</fullName>
    </submittedName>
</protein>
<dbReference type="InterPro" id="IPR047909">
    <property type="entry name" value="SPJ_0845-like_N"/>
</dbReference>
<dbReference type="EMBL" id="AZEU01000131">
    <property type="protein sequence ID" value="KRL45275.1"/>
    <property type="molecule type" value="Genomic_DNA"/>
</dbReference>
<feature type="compositionally biased region" description="Basic and acidic residues" evidence="1">
    <location>
        <begin position="35"/>
        <end position="56"/>
    </location>
</feature>
<sequence>MALHINAQNDLNEMFDKFATMPKERDKQVNIPMTDDPKKKADQAAAKGDTEPKTTK</sequence>
<dbReference type="NCBIfam" id="NF040897">
    <property type="entry name" value="SPJ_0845_Nterm"/>
    <property type="match status" value="1"/>
</dbReference>
<evidence type="ECO:0000256" key="1">
    <source>
        <dbReference type="SAM" id="MobiDB-lite"/>
    </source>
</evidence>
<dbReference type="RefSeq" id="WP_164480464.1">
    <property type="nucleotide sequence ID" value="NZ_AZEU01000131.1"/>
</dbReference>
<proteinExistence type="predicted"/>
<comment type="caution">
    <text evidence="2">The sequence shown here is derived from an EMBL/GenBank/DDBJ whole genome shotgun (WGS) entry which is preliminary data.</text>
</comment>
<organism evidence="2 3">
    <name type="scientific">Lacticaseibacillus manihotivorans DSM 13343 = JCM 12514</name>
    <dbReference type="NCBI Taxonomy" id="1423769"/>
    <lineage>
        <taxon>Bacteria</taxon>
        <taxon>Bacillati</taxon>
        <taxon>Bacillota</taxon>
        <taxon>Bacilli</taxon>
        <taxon>Lactobacillales</taxon>
        <taxon>Lactobacillaceae</taxon>
        <taxon>Lacticaseibacillus</taxon>
    </lineage>
</organism>
<accession>A0A0R1QV93</accession>